<reference evidence="3" key="1">
    <citation type="submission" date="2022-11" db="UniProtKB">
        <authorList>
            <consortium name="WormBaseParasite"/>
        </authorList>
    </citation>
    <scope>IDENTIFICATION</scope>
</reference>
<dbReference type="AlphaFoldDB" id="A0A914CX79"/>
<protein>
    <submittedName>
        <fullName evidence="3">Uncharacterized protein</fullName>
    </submittedName>
</protein>
<evidence type="ECO:0000256" key="1">
    <source>
        <dbReference type="SAM" id="MobiDB-lite"/>
    </source>
</evidence>
<evidence type="ECO:0000313" key="2">
    <source>
        <dbReference type="Proteomes" id="UP000887540"/>
    </source>
</evidence>
<dbReference type="Gene3D" id="3.40.50.1110">
    <property type="entry name" value="SGNH hydrolase"/>
    <property type="match status" value="1"/>
</dbReference>
<organism evidence="2 3">
    <name type="scientific">Acrobeloides nanus</name>
    <dbReference type="NCBI Taxonomy" id="290746"/>
    <lineage>
        <taxon>Eukaryota</taxon>
        <taxon>Metazoa</taxon>
        <taxon>Ecdysozoa</taxon>
        <taxon>Nematoda</taxon>
        <taxon>Chromadorea</taxon>
        <taxon>Rhabditida</taxon>
        <taxon>Tylenchina</taxon>
        <taxon>Cephalobomorpha</taxon>
        <taxon>Cephaloboidea</taxon>
        <taxon>Cephalobidae</taxon>
        <taxon>Acrobeloides</taxon>
    </lineage>
</organism>
<name>A0A914CX79_9BILA</name>
<proteinExistence type="predicted"/>
<dbReference type="InterPro" id="IPR036514">
    <property type="entry name" value="SGNH_hydro_sf"/>
</dbReference>
<accession>A0A914CX79</accession>
<dbReference type="Proteomes" id="UP000887540">
    <property type="component" value="Unplaced"/>
</dbReference>
<feature type="compositionally biased region" description="Polar residues" evidence="1">
    <location>
        <begin position="278"/>
        <end position="287"/>
    </location>
</feature>
<dbReference type="WBParaSite" id="ACRNAN_scaffold1481.g14684.t1">
    <property type="protein sequence ID" value="ACRNAN_scaffold1481.g14684.t1"/>
    <property type="gene ID" value="ACRNAN_scaffold1481.g14684"/>
</dbReference>
<sequence>MEALAWFSCYARKRMYFNRIKWTDISLIHGTEKSNYIELPNADNKVLPRKKIDDQDPKIYRCVSEKAKNIFKNKMVIASNILQEPNEYDVLFVTDSLFEALNEKVFENVIVRRATFPLKISIIGKSLQLIKFNQAKAPVILLSIGFDHIIHRMPINKISQDVNEMLKDIDKKPVNCYGTSIVQPISIVLITIPEIGEFKQEFKQFNNSLRETVTTFQSKRLQLYRWKLLDWAAMINKVSKMRKRTFDRRLRLLIESYDKMKEIPQNQNLPIKRERSKSAQSKSVNTEQENELEQNGIFIEKVIETHADSSHEDHEYIENDDL</sequence>
<evidence type="ECO:0000313" key="3">
    <source>
        <dbReference type="WBParaSite" id="ACRNAN_scaffold1481.g14684.t1"/>
    </source>
</evidence>
<keyword evidence="2" id="KW-1185">Reference proteome</keyword>
<feature type="region of interest" description="Disordered" evidence="1">
    <location>
        <begin position="265"/>
        <end position="292"/>
    </location>
</feature>